<name>A0A4P9YQX8_ROZAC</name>
<dbReference type="PRINTS" id="PR00387">
    <property type="entry name" value="PDIESTERASE1"/>
</dbReference>
<dbReference type="InterPro" id="IPR023088">
    <property type="entry name" value="PDEase"/>
</dbReference>
<evidence type="ECO:0000259" key="6">
    <source>
        <dbReference type="PROSITE" id="PS51845"/>
    </source>
</evidence>
<keyword evidence="2" id="KW-0378">Hydrolase</keyword>
<dbReference type="PROSITE" id="PS00126">
    <property type="entry name" value="PDEASE_I_1"/>
    <property type="match status" value="1"/>
</dbReference>
<feature type="binding site" evidence="5">
    <location>
        <position position="186"/>
    </location>
    <ligand>
        <name>Zn(2+)</name>
        <dbReference type="ChEBI" id="CHEBI:29105"/>
        <label>1</label>
    </ligand>
</feature>
<keyword evidence="1 5" id="KW-0479">Metal-binding</keyword>
<dbReference type="GO" id="GO:0007165">
    <property type="term" value="P:signal transduction"/>
    <property type="evidence" value="ECO:0007669"/>
    <property type="project" value="InterPro"/>
</dbReference>
<dbReference type="EMBL" id="ML004934">
    <property type="protein sequence ID" value="RKP21712.1"/>
    <property type="molecule type" value="Genomic_DNA"/>
</dbReference>
<feature type="domain" description="PDEase" evidence="6">
    <location>
        <begin position="1"/>
        <end position="279"/>
    </location>
</feature>
<feature type="active site" description="Proton donor" evidence="3">
    <location>
        <position position="35"/>
    </location>
</feature>
<dbReference type="AlphaFoldDB" id="A0A4P9YQX8"/>
<evidence type="ECO:0000313" key="8">
    <source>
        <dbReference type="Proteomes" id="UP000281549"/>
    </source>
</evidence>
<feature type="binding site" evidence="5">
    <location>
        <position position="39"/>
    </location>
    <ligand>
        <name>Zn(2+)</name>
        <dbReference type="ChEBI" id="CHEBI:29105"/>
        <label>1</label>
    </ligand>
</feature>
<feature type="binding site" evidence="4">
    <location>
        <position position="237"/>
    </location>
    <ligand>
        <name>AMP</name>
        <dbReference type="ChEBI" id="CHEBI:456215"/>
    </ligand>
</feature>
<accession>A0A4P9YQX8</accession>
<feature type="binding site" evidence="4">
    <location>
        <position position="186"/>
    </location>
    <ligand>
        <name>AMP</name>
        <dbReference type="ChEBI" id="CHEBI:456215"/>
    </ligand>
</feature>
<sequence>MKSRDLFLSLKIDPLKFAEYLTAIEINYHSENPYHNAFHGADVLQAAYSLSHHEKIKGILSDFDILCLYVACLVHDVDHPGLNNNFLIASKSELAILYNDKSVLESHHASVAFRLLGKHNFLGNISDTKVQKFRSTVVDLVLTTDFAMHFLVVSNFKAKIPQIQTMKDDNDELHLLIMKMMIKCGDVSNPSRTNEISIQWANLVTEEFFRQGDLEKSLKMPVSPLMDRESTPLYKSQIGFIEYVCKPLFQAFNEVFNIPDIVSNLNSNHEYWASKSKKKFKSAVLKVEAVNTLSRRASTAT</sequence>
<protein>
    <submittedName>
        <fullName evidence="7">HD-domain/PDEase-like protein</fullName>
    </submittedName>
</protein>
<dbReference type="InterPro" id="IPR002073">
    <property type="entry name" value="PDEase_catalytic_dom"/>
</dbReference>
<dbReference type="CDD" id="cd00077">
    <property type="entry name" value="HDc"/>
    <property type="match status" value="1"/>
</dbReference>
<dbReference type="InterPro" id="IPR036971">
    <property type="entry name" value="PDEase_catalytic_dom_sf"/>
</dbReference>
<dbReference type="PANTHER" id="PTHR11347">
    <property type="entry name" value="CYCLIC NUCLEOTIDE PHOSPHODIESTERASE"/>
    <property type="match status" value="1"/>
</dbReference>
<dbReference type="GO" id="GO:0046872">
    <property type="term" value="F:metal ion binding"/>
    <property type="evidence" value="ECO:0007669"/>
    <property type="project" value="UniProtKB-KW"/>
</dbReference>
<dbReference type="Gene3D" id="1.10.1300.10">
    <property type="entry name" value="3'5'-cyclic nucleotide phosphodiesterase, catalytic domain"/>
    <property type="match status" value="1"/>
</dbReference>
<evidence type="ECO:0000313" key="7">
    <source>
        <dbReference type="EMBL" id="RKP21712.1"/>
    </source>
</evidence>
<feature type="binding site" evidence="4">
    <location>
        <begin position="35"/>
        <end position="39"/>
    </location>
    <ligand>
        <name>AMP</name>
        <dbReference type="ChEBI" id="CHEBI:456215"/>
    </ligand>
</feature>
<dbReference type="InterPro" id="IPR023174">
    <property type="entry name" value="PDEase_CS"/>
</dbReference>
<organism evidence="7 8">
    <name type="scientific">Rozella allomycis (strain CSF55)</name>
    <dbReference type="NCBI Taxonomy" id="988480"/>
    <lineage>
        <taxon>Eukaryota</taxon>
        <taxon>Fungi</taxon>
        <taxon>Fungi incertae sedis</taxon>
        <taxon>Cryptomycota</taxon>
        <taxon>Cryptomycota incertae sedis</taxon>
        <taxon>Rozella</taxon>
    </lineage>
</organism>
<evidence type="ECO:0000256" key="2">
    <source>
        <dbReference type="ARBA" id="ARBA00022801"/>
    </source>
</evidence>
<evidence type="ECO:0000256" key="3">
    <source>
        <dbReference type="PIRSR" id="PIRSR623088-1"/>
    </source>
</evidence>
<dbReference type="SMART" id="SM00471">
    <property type="entry name" value="HDc"/>
    <property type="match status" value="1"/>
</dbReference>
<feature type="binding site" evidence="5">
    <location>
        <position position="76"/>
    </location>
    <ligand>
        <name>Zn(2+)</name>
        <dbReference type="ChEBI" id="CHEBI:29105"/>
        <label>1</label>
    </ligand>
</feature>
<dbReference type="SUPFAM" id="SSF109604">
    <property type="entry name" value="HD-domain/PDEase-like"/>
    <property type="match status" value="1"/>
</dbReference>
<dbReference type="PROSITE" id="PS51845">
    <property type="entry name" value="PDEASE_I_2"/>
    <property type="match status" value="1"/>
</dbReference>
<evidence type="ECO:0000256" key="5">
    <source>
        <dbReference type="PIRSR" id="PIRSR623088-3"/>
    </source>
</evidence>
<dbReference type="Proteomes" id="UP000281549">
    <property type="component" value="Unassembled WGS sequence"/>
</dbReference>
<feature type="binding site" evidence="5">
    <location>
        <position position="76"/>
    </location>
    <ligand>
        <name>Zn(2+)</name>
        <dbReference type="ChEBI" id="CHEBI:29105"/>
        <label>2</label>
    </ligand>
</feature>
<proteinExistence type="predicted"/>
<feature type="binding site" evidence="5">
    <location>
        <position position="75"/>
    </location>
    <ligand>
        <name>Zn(2+)</name>
        <dbReference type="ChEBI" id="CHEBI:29105"/>
        <label>1</label>
    </ligand>
</feature>
<evidence type="ECO:0000256" key="1">
    <source>
        <dbReference type="ARBA" id="ARBA00022723"/>
    </source>
</evidence>
<dbReference type="Pfam" id="PF00233">
    <property type="entry name" value="PDEase_I"/>
    <property type="match status" value="1"/>
</dbReference>
<evidence type="ECO:0000256" key="4">
    <source>
        <dbReference type="PIRSR" id="PIRSR623088-2"/>
    </source>
</evidence>
<feature type="binding site" evidence="4">
    <location>
        <position position="76"/>
    </location>
    <ligand>
        <name>AMP</name>
        <dbReference type="ChEBI" id="CHEBI:456215"/>
    </ligand>
</feature>
<dbReference type="GO" id="GO:0004114">
    <property type="term" value="F:3',5'-cyclic-nucleotide phosphodiesterase activity"/>
    <property type="evidence" value="ECO:0007669"/>
    <property type="project" value="InterPro"/>
</dbReference>
<reference evidence="8" key="1">
    <citation type="journal article" date="2018" name="Nat. Microbiol.">
        <title>Leveraging single-cell genomics to expand the fungal tree of life.</title>
        <authorList>
            <person name="Ahrendt S.R."/>
            <person name="Quandt C.A."/>
            <person name="Ciobanu D."/>
            <person name="Clum A."/>
            <person name="Salamov A."/>
            <person name="Andreopoulos B."/>
            <person name="Cheng J.F."/>
            <person name="Woyke T."/>
            <person name="Pelin A."/>
            <person name="Henrissat B."/>
            <person name="Reynolds N.K."/>
            <person name="Benny G.L."/>
            <person name="Smith M.E."/>
            <person name="James T.Y."/>
            <person name="Grigoriev I.V."/>
        </authorList>
    </citation>
    <scope>NUCLEOTIDE SEQUENCE [LARGE SCALE GENOMIC DNA]</scope>
    <source>
        <strain evidence="8">CSF55</strain>
    </source>
</reference>
<gene>
    <name evidence="7" type="ORF">ROZALSC1DRAFT_11063</name>
</gene>
<dbReference type="InterPro" id="IPR003607">
    <property type="entry name" value="HD/PDEase_dom"/>
</dbReference>